<name>A0A0F6TYJ6_CITAM</name>
<protein>
    <submittedName>
        <fullName evidence="1">Uncharacterized protein</fullName>
    </submittedName>
</protein>
<dbReference type="EMBL" id="CP011132">
    <property type="protein sequence ID" value="AKE60919.1"/>
    <property type="molecule type" value="Genomic_DNA"/>
</dbReference>
<evidence type="ECO:0000313" key="2">
    <source>
        <dbReference type="Proteomes" id="UP000034085"/>
    </source>
</evidence>
<dbReference type="AlphaFoldDB" id="A0A0F6TYJ6"/>
<dbReference type="Proteomes" id="UP000034085">
    <property type="component" value="Chromosome"/>
</dbReference>
<gene>
    <name evidence="1" type="ORF">F384_21295</name>
</gene>
<evidence type="ECO:0000313" key="1">
    <source>
        <dbReference type="EMBL" id="AKE60919.1"/>
    </source>
</evidence>
<proteinExistence type="predicted"/>
<dbReference type="PATRIC" id="fig|1261127.3.peg.4428"/>
<dbReference type="RefSeq" id="WP_046493320.1">
    <property type="nucleotide sequence ID" value="NZ_CP011132.1"/>
</dbReference>
<organism evidence="1 2">
    <name type="scientific">Citrobacter amalonaticus Y19</name>
    <dbReference type="NCBI Taxonomy" id="1261127"/>
    <lineage>
        <taxon>Bacteria</taxon>
        <taxon>Pseudomonadati</taxon>
        <taxon>Pseudomonadota</taxon>
        <taxon>Gammaproteobacteria</taxon>
        <taxon>Enterobacterales</taxon>
        <taxon>Enterobacteriaceae</taxon>
        <taxon>Citrobacter</taxon>
    </lineage>
</organism>
<dbReference type="HOGENOM" id="CLU_2166512_0_0_6"/>
<accession>A0A0F6TYJ6</accession>
<sequence length="110" mass="12853">MKELIELIYKSNTCEVFDCWRFIKKQKQLFVFNVDVNKIISAVLDEYFAPGEVGYLFYLASKPSFVPANATAVSLSARDINKIVKYVWREQQRRRRAERCDSGFDDGIPF</sequence>
<dbReference type="KEGG" id="cama:F384_21295"/>
<reference evidence="1 2" key="1">
    <citation type="journal article" date="2013" name="Appl. Microbiol. Biotechnol.">
        <title>Glycerol assimilation and production of 1,3-propanediol by Citrobacter amalonaticus Y19.</title>
        <authorList>
            <person name="Ainala S.K."/>
            <person name="Ashok S."/>
            <person name="Ko Y."/>
            <person name="Park S."/>
        </authorList>
    </citation>
    <scope>NUCLEOTIDE SEQUENCE [LARGE SCALE GENOMIC DNA]</scope>
    <source>
        <strain evidence="1 2">Y19</strain>
    </source>
</reference>